<sequence length="124" mass="13958">MNKKLLITAVLTSAFLMACSKPNPIHEAMESMGDTYKSLKQAETVADKQQLIAQLEEHVLFAKQQKVKAEDQANYDEGMEKLLGEIQAIKLALSQGNIENIKPQLKALHDIEEEYHELLGVEEH</sequence>
<evidence type="ECO:0000313" key="6">
    <source>
        <dbReference type="Proteomes" id="UP000019276"/>
    </source>
</evidence>
<evidence type="ECO:0000256" key="4">
    <source>
        <dbReference type="SAM" id="SignalP"/>
    </source>
</evidence>
<keyword evidence="3" id="KW-0175">Coiled coil</keyword>
<dbReference type="Proteomes" id="UP000019276">
    <property type="component" value="Unassembled WGS sequence"/>
</dbReference>
<dbReference type="InterPro" id="IPR009155">
    <property type="entry name" value="Cyt_b562"/>
</dbReference>
<proteinExistence type="inferred from homology"/>
<reference evidence="5 6" key="1">
    <citation type="journal article" date="2014" name="Genome Announc.">
        <title>Draft Genome Sequence of the Agar-Degrading Bacterium Catenovulum sp. Strain DS-2, Isolated from Intestines of Haliotis diversicolor.</title>
        <authorList>
            <person name="Shan D."/>
            <person name="Li X."/>
            <person name="Gu Z."/>
            <person name="Wei G."/>
            <person name="Gao Z."/>
            <person name="Shao Z."/>
        </authorList>
    </citation>
    <scope>NUCLEOTIDE SEQUENCE [LARGE SCALE GENOMIC DNA]</scope>
    <source>
        <strain evidence="5 6">DS-2</strain>
    </source>
</reference>
<keyword evidence="5" id="KW-0449">Lipoprotein</keyword>
<evidence type="ECO:0000256" key="2">
    <source>
        <dbReference type="ARBA" id="ARBA00022729"/>
    </source>
</evidence>
<dbReference type="GO" id="GO:0009055">
    <property type="term" value="F:electron transfer activity"/>
    <property type="evidence" value="ECO:0007669"/>
    <property type="project" value="InterPro"/>
</dbReference>
<dbReference type="OrthoDB" id="6387626at2"/>
<dbReference type="AlphaFoldDB" id="W7QJQ9"/>
<name>W7QJQ9_9ALTE</name>
<comment type="caution">
    <text evidence="5">The sequence shown here is derived from an EMBL/GenBank/DDBJ whole genome shotgun (WGS) entry which is preliminary data.</text>
</comment>
<dbReference type="InterPro" id="IPR010980">
    <property type="entry name" value="Cyt_c/b562"/>
</dbReference>
<dbReference type="SUPFAM" id="SSF47175">
    <property type="entry name" value="Cytochromes"/>
    <property type="match status" value="1"/>
</dbReference>
<gene>
    <name evidence="5" type="ORF">DS2_00295</name>
</gene>
<protein>
    <submittedName>
        <fullName evidence="5">Lipoprotein</fullName>
    </submittedName>
</protein>
<dbReference type="GO" id="GO:0020037">
    <property type="term" value="F:heme binding"/>
    <property type="evidence" value="ECO:0007669"/>
    <property type="project" value="InterPro"/>
</dbReference>
<keyword evidence="2 4" id="KW-0732">Signal</keyword>
<feature type="signal peptide" evidence="4">
    <location>
        <begin position="1"/>
        <end position="18"/>
    </location>
</feature>
<feature type="coiled-coil region" evidence="3">
    <location>
        <begin position="45"/>
        <end position="72"/>
    </location>
</feature>
<evidence type="ECO:0000256" key="3">
    <source>
        <dbReference type="SAM" id="Coils"/>
    </source>
</evidence>
<feature type="chain" id="PRO_5004900898" evidence="4">
    <location>
        <begin position="19"/>
        <end position="124"/>
    </location>
</feature>
<dbReference type="GO" id="GO:0042597">
    <property type="term" value="C:periplasmic space"/>
    <property type="evidence" value="ECO:0007669"/>
    <property type="project" value="InterPro"/>
</dbReference>
<dbReference type="EMBL" id="ARZY01000001">
    <property type="protein sequence ID" value="EWH12116.1"/>
    <property type="molecule type" value="Genomic_DNA"/>
</dbReference>
<dbReference type="GO" id="GO:0005506">
    <property type="term" value="F:iron ion binding"/>
    <property type="evidence" value="ECO:0007669"/>
    <property type="project" value="InterPro"/>
</dbReference>
<dbReference type="Pfam" id="PF07361">
    <property type="entry name" value="Cytochrom_B562"/>
    <property type="match status" value="1"/>
</dbReference>
<dbReference type="GO" id="GO:0022900">
    <property type="term" value="P:electron transport chain"/>
    <property type="evidence" value="ECO:0007669"/>
    <property type="project" value="InterPro"/>
</dbReference>
<evidence type="ECO:0000256" key="1">
    <source>
        <dbReference type="ARBA" id="ARBA00005523"/>
    </source>
</evidence>
<comment type="similarity">
    <text evidence="1">Belongs to the cytochrome b562 family.</text>
</comment>
<dbReference type="RefSeq" id="WP_035012576.1">
    <property type="nucleotide sequence ID" value="NZ_ARZY01000001.1"/>
</dbReference>
<dbReference type="Gene3D" id="1.20.120.10">
    <property type="entry name" value="Cytochrome c/b562"/>
    <property type="match status" value="1"/>
</dbReference>
<evidence type="ECO:0000313" key="5">
    <source>
        <dbReference type="EMBL" id="EWH12116.1"/>
    </source>
</evidence>
<dbReference type="eggNOG" id="COG3783">
    <property type="taxonomic scope" value="Bacteria"/>
</dbReference>
<keyword evidence="6" id="KW-1185">Reference proteome</keyword>
<accession>W7QJQ9</accession>
<dbReference type="PROSITE" id="PS51257">
    <property type="entry name" value="PROKAR_LIPOPROTEIN"/>
    <property type="match status" value="1"/>
</dbReference>
<organism evidence="5 6">
    <name type="scientific">Catenovulum agarivorans DS-2</name>
    <dbReference type="NCBI Taxonomy" id="1328313"/>
    <lineage>
        <taxon>Bacteria</taxon>
        <taxon>Pseudomonadati</taxon>
        <taxon>Pseudomonadota</taxon>
        <taxon>Gammaproteobacteria</taxon>
        <taxon>Alteromonadales</taxon>
        <taxon>Alteromonadaceae</taxon>
        <taxon>Catenovulum</taxon>
    </lineage>
</organism>
<dbReference type="STRING" id="1328313.DS2_00295"/>